<dbReference type="NCBIfam" id="TIGR01134">
    <property type="entry name" value="purF"/>
    <property type="match status" value="1"/>
</dbReference>
<dbReference type="CDD" id="cd00715">
    <property type="entry name" value="GPATase_N"/>
    <property type="match status" value="1"/>
</dbReference>
<evidence type="ECO:0000256" key="5">
    <source>
        <dbReference type="ARBA" id="ARBA00022679"/>
    </source>
</evidence>
<protein>
    <recommendedName>
        <fullName evidence="8">Amidophosphoribosyltransferase</fullName>
        <ecNumber evidence="3">2.4.2.14</ecNumber>
    </recommendedName>
    <alternativeName>
        <fullName evidence="9">Glutamine phosphoribosylpyrophosphate amidotransferase</fullName>
    </alternativeName>
</protein>
<keyword evidence="7" id="KW-0315">Glutamine amidotransferase</keyword>
<dbReference type="InterPro" id="IPR005854">
    <property type="entry name" value="PurF"/>
</dbReference>
<dbReference type="InterPro" id="IPR017932">
    <property type="entry name" value="GATase_2_dom"/>
</dbReference>
<dbReference type="PANTHER" id="PTHR11907">
    <property type="entry name" value="AMIDOPHOSPHORIBOSYLTRANSFERASE"/>
    <property type="match status" value="1"/>
</dbReference>
<organism evidence="13 14">
    <name type="scientific">Exocentrus adspersus</name>
    <dbReference type="NCBI Taxonomy" id="1586481"/>
    <lineage>
        <taxon>Eukaryota</taxon>
        <taxon>Metazoa</taxon>
        <taxon>Ecdysozoa</taxon>
        <taxon>Arthropoda</taxon>
        <taxon>Hexapoda</taxon>
        <taxon>Insecta</taxon>
        <taxon>Pterygota</taxon>
        <taxon>Neoptera</taxon>
        <taxon>Endopterygota</taxon>
        <taxon>Coleoptera</taxon>
        <taxon>Polyphaga</taxon>
        <taxon>Cucujiformia</taxon>
        <taxon>Chrysomeloidea</taxon>
        <taxon>Cerambycidae</taxon>
        <taxon>Lamiinae</taxon>
        <taxon>Acanthocinini</taxon>
        <taxon>Exocentrus</taxon>
    </lineage>
</organism>
<dbReference type="InterPro" id="IPR000836">
    <property type="entry name" value="PRTase_dom"/>
</dbReference>
<evidence type="ECO:0000256" key="8">
    <source>
        <dbReference type="ARBA" id="ARBA00033770"/>
    </source>
</evidence>
<dbReference type="SUPFAM" id="SSF56235">
    <property type="entry name" value="N-terminal nucleophile aminohydrolases (Ntn hydrolases)"/>
    <property type="match status" value="1"/>
</dbReference>
<dbReference type="GO" id="GO:0009113">
    <property type="term" value="P:purine nucleobase biosynthetic process"/>
    <property type="evidence" value="ECO:0007669"/>
    <property type="project" value="InterPro"/>
</dbReference>
<dbReference type="Gene3D" id="3.60.20.10">
    <property type="entry name" value="Glutamine Phosphoribosylpyrophosphate, subunit 1, domain 1"/>
    <property type="match status" value="1"/>
</dbReference>
<dbReference type="PROSITE" id="PS51278">
    <property type="entry name" value="GATASE_TYPE_2"/>
    <property type="match status" value="1"/>
</dbReference>
<comment type="caution">
    <text evidence="13">The sequence shown here is derived from an EMBL/GenBank/DDBJ whole genome shotgun (WGS) entry which is preliminary data.</text>
</comment>
<evidence type="ECO:0000313" key="14">
    <source>
        <dbReference type="Proteomes" id="UP001159042"/>
    </source>
</evidence>
<dbReference type="InterPro" id="IPR035584">
    <property type="entry name" value="PurF_N"/>
</dbReference>
<dbReference type="AlphaFoldDB" id="A0AAV8VQK4"/>
<gene>
    <name evidence="13" type="ORF">NQ315_000217</name>
</gene>
<keyword evidence="14" id="KW-1185">Reference proteome</keyword>
<evidence type="ECO:0000259" key="12">
    <source>
        <dbReference type="PROSITE" id="PS51278"/>
    </source>
</evidence>
<dbReference type="Proteomes" id="UP001159042">
    <property type="component" value="Unassembled WGS sequence"/>
</dbReference>
<feature type="signal peptide" evidence="11">
    <location>
        <begin position="1"/>
        <end position="25"/>
    </location>
</feature>
<name>A0AAV8VQK4_9CUCU</name>
<evidence type="ECO:0000256" key="3">
    <source>
        <dbReference type="ARBA" id="ARBA00011941"/>
    </source>
</evidence>
<dbReference type="SUPFAM" id="SSF53271">
    <property type="entry name" value="PRTase-like"/>
    <property type="match status" value="1"/>
</dbReference>
<evidence type="ECO:0000256" key="11">
    <source>
        <dbReference type="SAM" id="SignalP"/>
    </source>
</evidence>
<dbReference type="EC" id="2.4.2.14" evidence="3"/>
<dbReference type="Gene3D" id="3.40.50.2020">
    <property type="match status" value="1"/>
</dbReference>
<dbReference type="InterPro" id="IPR029057">
    <property type="entry name" value="PRTase-like"/>
</dbReference>
<dbReference type="InterPro" id="IPR008855">
    <property type="entry name" value="TRAP-delta"/>
</dbReference>
<evidence type="ECO:0000256" key="7">
    <source>
        <dbReference type="ARBA" id="ARBA00022962"/>
    </source>
</evidence>
<accession>A0AAV8VQK4</accession>
<feature type="chain" id="PRO_5043989863" description="Amidophosphoribosyltransferase" evidence="11">
    <location>
        <begin position="26"/>
        <end position="700"/>
    </location>
</feature>
<dbReference type="CDD" id="cd06223">
    <property type="entry name" value="PRTases_typeI"/>
    <property type="match status" value="1"/>
</dbReference>
<dbReference type="HAMAP" id="MF_01931">
    <property type="entry name" value="PurF"/>
    <property type="match status" value="1"/>
</dbReference>
<feature type="domain" description="Glutamine amidotransferase type-2" evidence="12">
    <location>
        <begin position="208"/>
        <end position="456"/>
    </location>
</feature>
<evidence type="ECO:0000256" key="6">
    <source>
        <dbReference type="ARBA" id="ARBA00022755"/>
    </source>
</evidence>
<proteinExistence type="inferred from homology"/>
<dbReference type="InterPro" id="IPR029055">
    <property type="entry name" value="Ntn_hydrolases_N"/>
</dbReference>
<evidence type="ECO:0000313" key="13">
    <source>
        <dbReference type="EMBL" id="KAJ8916573.1"/>
    </source>
</evidence>
<evidence type="ECO:0000256" key="4">
    <source>
        <dbReference type="ARBA" id="ARBA00022676"/>
    </source>
</evidence>
<dbReference type="Pfam" id="PF05404">
    <property type="entry name" value="TRAP-delta"/>
    <property type="match status" value="1"/>
</dbReference>
<sequence length="700" mass="76320">MNASSILRDILIAFTLNLITCSTQAEQCQVPEVISTSYTTQDATVLKHIAYISSFQVKCQRGDPGNLYALLGGVIVPVASVGALKYQISWTEDVKTARTGEVEVPVFNESGYVAAKKALRAGEDLSSVPVFTRIVINHPGVYVGPWISCEFLAVGFSVAHKPAKAAVLAISAVFSSVFSMACCEEETRSWSERRLNRGKALTGLTHECGVFGAIGSKGWTNNSEIAQIICIGLEALQHRGQESTGIVTSEGDNEYHVHKGMGLVKHVFNNDSIGKLKGFLGIGHTRYSTSAKSEQVNCQPFVVHSMHGALAVAHNGELVNAASLRKQVLDRGVGLSTYSDSELITQALCLIPPEGEVDGPDWPARIRHLMQLTPLSYSLCIMLRDRIYAVRDPYGNRPLCLGKIIDTNPEHGINGQSDGEHEPEGWVVSSESCAFIAATRYVREVVPGEILEMTRNGVRTVDIVPPPEGKKLAFCIFEYVYFAKPNSVFEGQEVYTVRVHCGRQLALEHPVEADIVGSVPESGNAAAFGYSKELLGLQSRIPLGELLTKNTYVGRTFIQPSNRLRQLNVALKFIVTNVKGKRIILIDDSIVRGNTVGPIIRLLRRAGALEVHIRVASPPLKHPCYMGINIPTKEELIANKLKDTKEFAKKVGADSLEYLSVEGLVRAVKKEIDSGNKEDGHCTACLTGEYPGGLPDELEW</sequence>
<comment type="pathway">
    <text evidence="1">Purine metabolism; IMP biosynthesis via de novo pathway; N(1)-(5-phospho-D-ribosyl)glycinamide from 5-phospho-alpha-D-ribose 1-diphosphate: step 1/2.</text>
</comment>
<evidence type="ECO:0000256" key="2">
    <source>
        <dbReference type="ARBA" id="ARBA00010138"/>
    </source>
</evidence>
<keyword evidence="4" id="KW-0328">Glycosyltransferase</keyword>
<reference evidence="13 14" key="1">
    <citation type="journal article" date="2023" name="Insect Mol. Biol.">
        <title>Genome sequencing provides insights into the evolution of gene families encoding plant cell wall-degrading enzymes in longhorned beetles.</title>
        <authorList>
            <person name="Shin N.R."/>
            <person name="Okamura Y."/>
            <person name="Kirsch R."/>
            <person name="Pauchet Y."/>
        </authorList>
    </citation>
    <scope>NUCLEOTIDE SEQUENCE [LARGE SCALE GENOMIC DNA]</scope>
    <source>
        <strain evidence="13">EAD_L_NR</strain>
    </source>
</reference>
<dbReference type="Pfam" id="PF13522">
    <property type="entry name" value="GATase_6"/>
    <property type="match status" value="1"/>
</dbReference>
<dbReference type="GO" id="GO:0016020">
    <property type="term" value="C:membrane"/>
    <property type="evidence" value="ECO:0007669"/>
    <property type="project" value="InterPro"/>
</dbReference>
<keyword evidence="11" id="KW-0732">Signal</keyword>
<evidence type="ECO:0000256" key="10">
    <source>
        <dbReference type="ARBA" id="ARBA00048545"/>
    </source>
</evidence>
<comment type="catalytic activity">
    <reaction evidence="10">
        <text>5-phospho-beta-D-ribosylamine + L-glutamate + diphosphate = 5-phospho-alpha-D-ribose 1-diphosphate + L-glutamine + H2O</text>
        <dbReference type="Rhea" id="RHEA:14905"/>
        <dbReference type="ChEBI" id="CHEBI:15377"/>
        <dbReference type="ChEBI" id="CHEBI:29985"/>
        <dbReference type="ChEBI" id="CHEBI:33019"/>
        <dbReference type="ChEBI" id="CHEBI:58017"/>
        <dbReference type="ChEBI" id="CHEBI:58359"/>
        <dbReference type="ChEBI" id="CHEBI:58681"/>
        <dbReference type="EC" id="2.4.2.14"/>
    </reaction>
    <physiologicalReaction direction="right-to-left" evidence="10">
        <dbReference type="Rhea" id="RHEA:14907"/>
    </physiologicalReaction>
</comment>
<dbReference type="GO" id="GO:0005783">
    <property type="term" value="C:endoplasmic reticulum"/>
    <property type="evidence" value="ECO:0007669"/>
    <property type="project" value="InterPro"/>
</dbReference>
<keyword evidence="6" id="KW-0658">Purine biosynthesis</keyword>
<comment type="similarity">
    <text evidence="2">In the C-terminal section; belongs to the purine/pyrimidine phosphoribosyltransferase family.</text>
</comment>
<dbReference type="EMBL" id="JANEYG010000041">
    <property type="protein sequence ID" value="KAJ8916573.1"/>
    <property type="molecule type" value="Genomic_DNA"/>
</dbReference>
<keyword evidence="5" id="KW-0808">Transferase</keyword>
<dbReference type="GO" id="GO:0004044">
    <property type="term" value="F:amidophosphoribosyltransferase activity"/>
    <property type="evidence" value="ECO:0007669"/>
    <property type="project" value="UniProtKB-EC"/>
</dbReference>
<dbReference type="GO" id="GO:0006164">
    <property type="term" value="P:purine nucleotide biosynthetic process"/>
    <property type="evidence" value="ECO:0007669"/>
    <property type="project" value="UniProtKB-KW"/>
</dbReference>
<evidence type="ECO:0000256" key="1">
    <source>
        <dbReference type="ARBA" id="ARBA00005209"/>
    </source>
</evidence>
<evidence type="ECO:0000256" key="9">
    <source>
        <dbReference type="ARBA" id="ARBA00033776"/>
    </source>
</evidence>